<name>A0A7S3LG22_9STRA</name>
<keyword evidence="1" id="KW-0472">Membrane</keyword>
<organism evidence="2">
    <name type="scientific">Aplanochytrium stocchinoi</name>
    <dbReference type="NCBI Taxonomy" id="215587"/>
    <lineage>
        <taxon>Eukaryota</taxon>
        <taxon>Sar</taxon>
        <taxon>Stramenopiles</taxon>
        <taxon>Bigyra</taxon>
        <taxon>Labyrinthulomycetes</taxon>
        <taxon>Thraustochytrida</taxon>
        <taxon>Thraustochytriidae</taxon>
        <taxon>Aplanochytrium</taxon>
    </lineage>
</organism>
<dbReference type="AlphaFoldDB" id="A0A7S3LG22"/>
<accession>A0A7S3LG22</accession>
<sequence length="200" mass="21960">MEDCGKAFVWVTSKRPVLALLSVSLIIIIAISVSSSSNNKTTESPDAQKVQKTRCEYAQGASGEFFCSLQAHVSSSSWNWVCTADSCKLSDSNGDISYPLLELNDDNMYVPAGDYKDCEAGLKQLLNTPTVNYSVVEALNHLSFNNQTCPFPVGSMKLLYSEENRNGVNSESFFSAGGFDASDFISYRLDDSVFIFEPYS</sequence>
<reference evidence="2" key="1">
    <citation type="submission" date="2021-01" db="EMBL/GenBank/DDBJ databases">
        <authorList>
            <person name="Corre E."/>
            <person name="Pelletier E."/>
            <person name="Niang G."/>
            <person name="Scheremetjew M."/>
            <person name="Finn R."/>
            <person name="Kale V."/>
            <person name="Holt S."/>
            <person name="Cochrane G."/>
            <person name="Meng A."/>
            <person name="Brown T."/>
            <person name="Cohen L."/>
        </authorList>
    </citation>
    <scope>NUCLEOTIDE SEQUENCE</scope>
    <source>
        <strain evidence="2">GSBS06</strain>
    </source>
</reference>
<evidence type="ECO:0000256" key="1">
    <source>
        <dbReference type="SAM" id="Phobius"/>
    </source>
</evidence>
<feature type="transmembrane region" description="Helical" evidence="1">
    <location>
        <begin position="17"/>
        <end position="34"/>
    </location>
</feature>
<keyword evidence="1" id="KW-0812">Transmembrane</keyword>
<protein>
    <submittedName>
        <fullName evidence="2">Uncharacterized protein</fullName>
    </submittedName>
</protein>
<gene>
    <name evidence="2" type="ORF">ASTO00021_LOCUS142</name>
</gene>
<keyword evidence="1" id="KW-1133">Transmembrane helix</keyword>
<proteinExistence type="predicted"/>
<dbReference type="EMBL" id="HBIN01000355">
    <property type="protein sequence ID" value="CAE0429791.1"/>
    <property type="molecule type" value="Transcribed_RNA"/>
</dbReference>
<evidence type="ECO:0000313" key="2">
    <source>
        <dbReference type="EMBL" id="CAE0429791.1"/>
    </source>
</evidence>